<sequence>MPMQGGHSDAIPPNADARRVKVTFKNVVGEARSLHLEAEKEGAVVQAASQFNCLEFISPMATPELGISIYERDRTQGPACALACLPGTAFRNYLVKMPNGEEGQTADNQINCLEEALRFLAERLGKSDTGVVVKNGYVESSDDALRALVDVLKNEGVRDEVRELIRVGVQEDTEVSDEGAGGVWTKVTASDGSTKWETQKGDGQPHCVTQVYASAISVGYSHNPPALWEPLARLVLEAAYESTLLVGLLKNLERQQAGKPCRSVCLTKVGGGVFDNKKEWIVDAIRRALETVEKKVPDLPGIPQTAGGLALSVELVHFGRVESGYGVLERD</sequence>
<accession>A0A0G4H9D7</accession>
<protein>
    <submittedName>
        <fullName evidence="1">Uncharacterized protein</fullName>
    </submittedName>
</protein>
<dbReference type="PANTHER" id="PTHR35609">
    <property type="entry name" value="MACRO DOMAIN-CONTAINING PROTEIN"/>
    <property type="match status" value="1"/>
</dbReference>
<organism evidence="1">
    <name type="scientific">Chromera velia CCMP2878</name>
    <dbReference type="NCBI Taxonomy" id="1169474"/>
    <lineage>
        <taxon>Eukaryota</taxon>
        <taxon>Sar</taxon>
        <taxon>Alveolata</taxon>
        <taxon>Colpodellida</taxon>
        <taxon>Chromeraceae</taxon>
        <taxon>Chromera</taxon>
    </lineage>
</organism>
<dbReference type="VEuPathDB" id="CryptoDB:Cvel_25235"/>
<reference evidence="1" key="1">
    <citation type="submission" date="2014-11" db="EMBL/GenBank/DDBJ databases">
        <authorList>
            <person name="Otto D Thomas"/>
            <person name="Naeem Raeece"/>
        </authorList>
    </citation>
    <scope>NUCLEOTIDE SEQUENCE</scope>
</reference>
<dbReference type="EMBL" id="CDMZ01002019">
    <property type="protein sequence ID" value="CEM40339.1"/>
    <property type="molecule type" value="Genomic_DNA"/>
</dbReference>
<name>A0A0G4H9D7_9ALVE</name>
<dbReference type="PhylomeDB" id="A0A0G4H9D7"/>
<evidence type="ECO:0000313" key="1">
    <source>
        <dbReference type="EMBL" id="CEM40339.1"/>
    </source>
</evidence>
<dbReference type="AlphaFoldDB" id="A0A0G4H9D7"/>
<gene>
    <name evidence="1" type="ORF">Cvel_25235</name>
</gene>
<proteinExistence type="predicted"/>
<dbReference type="PANTHER" id="PTHR35609:SF1">
    <property type="entry name" value="MACRO DOMAIN-CONTAINING PROTEIN"/>
    <property type="match status" value="1"/>
</dbReference>